<dbReference type="Proteomes" id="UP000824120">
    <property type="component" value="Chromosome 9"/>
</dbReference>
<name>A0A9J5XII4_SOLCO</name>
<sequence length="80" mass="9145">MYLYILANYTYTNVTKYTNLKSAHIDIISEALGLNPNHLKATECDKRQTLICNYYPACPQPELTLGKHTNPVLVFILLQD</sequence>
<dbReference type="InterPro" id="IPR044861">
    <property type="entry name" value="IPNS-like_FE2OG_OXY"/>
</dbReference>
<reference evidence="2 3" key="1">
    <citation type="submission" date="2020-09" db="EMBL/GenBank/DDBJ databases">
        <title>De no assembly of potato wild relative species, Solanum commersonii.</title>
        <authorList>
            <person name="Cho K."/>
        </authorList>
    </citation>
    <scope>NUCLEOTIDE SEQUENCE [LARGE SCALE GENOMIC DNA]</scope>
    <source>
        <strain evidence="2">LZ3.2</strain>
        <tissue evidence="2">Leaf</tissue>
    </source>
</reference>
<protein>
    <recommendedName>
        <fullName evidence="1">Isopenicillin N synthase-like Fe(2+) 2OG dioxygenase domain-containing protein</fullName>
    </recommendedName>
</protein>
<dbReference type="EMBL" id="JACXVP010000009">
    <property type="protein sequence ID" value="KAG5588123.1"/>
    <property type="molecule type" value="Genomic_DNA"/>
</dbReference>
<dbReference type="Gene3D" id="2.60.120.330">
    <property type="entry name" value="B-lactam Antibiotic, Isopenicillin N Synthase, Chain"/>
    <property type="match status" value="1"/>
</dbReference>
<dbReference type="AlphaFoldDB" id="A0A9J5XII4"/>
<evidence type="ECO:0000313" key="2">
    <source>
        <dbReference type="EMBL" id="KAG5588123.1"/>
    </source>
</evidence>
<feature type="domain" description="Isopenicillin N synthase-like Fe(2+) 2OG dioxygenase" evidence="1">
    <location>
        <begin position="48"/>
        <end position="80"/>
    </location>
</feature>
<dbReference type="OrthoDB" id="908869at2759"/>
<evidence type="ECO:0000313" key="3">
    <source>
        <dbReference type="Proteomes" id="UP000824120"/>
    </source>
</evidence>
<accession>A0A9J5XII4</accession>
<dbReference type="SUPFAM" id="SSF51197">
    <property type="entry name" value="Clavaminate synthase-like"/>
    <property type="match status" value="1"/>
</dbReference>
<gene>
    <name evidence="2" type="ORF">H5410_048557</name>
</gene>
<proteinExistence type="predicted"/>
<dbReference type="Pfam" id="PF03171">
    <property type="entry name" value="2OG-FeII_Oxy"/>
    <property type="match status" value="1"/>
</dbReference>
<evidence type="ECO:0000259" key="1">
    <source>
        <dbReference type="Pfam" id="PF03171"/>
    </source>
</evidence>
<comment type="caution">
    <text evidence="2">The sequence shown here is derived from an EMBL/GenBank/DDBJ whole genome shotgun (WGS) entry which is preliminary data.</text>
</comment>
<keyword evidence="3" id="KW-1185">Reference proteome</keyword>
<dbReference type="InterPro" id="IPR027443">
    <property type="entry name" value="IPNS-like_sf"/>
</dbReference>
<organism evidence="2 3">
    <name type="scientific">Solanum commersonii</name>
    <name type="common">Commerson's wild potato</name>
    <name type="synonym">Commerson's nightshade</name>
    <dbReference type="NCBI Taxonomy" id="4109"/>
    <lineage>
        <taxon>Eukaryota</taxon>
        <taxon>Viridiplantae</taxon>
        <taxon>Streptophyta</taxon>
        <taxon>Embryophyta</taxon>
        <taxon>Tracheophyta</taxon>
        <taxon>Spermatophyta</taxon>
        <taxon>Magnoliopsida</taxon>
        <taxon>eudicotyledons</taxon>
        <taxon>Gunneridae</taxon>
        <taxon>Pentapetalae</taxon>
        <taxon>asterids</taxon>
        <taxon>lamiids</taxon>
        <taxon>Solanales</taxon>
        <taxon>Solanaceae</taxon>
        <taxon>Solanoideae</taxon>
        <taxon>Solaneae</taxon>
        <taxon>Solanum</taxon>
    </lineage>
</organism>